<dbReference type="PROSITE" id="PS50928">
    <property type="entry name" value="ABC_TM1"/>
    <property type="match status" value="1"/>
</dbReference>
<keyword evidence="5" id="KW-0813">Transport</keyword>
<organism evidence="7 8">
    <name type="scientific">Helicobacter equorum</name>
    <dbReference type="NCBI Taxonomy" id="361872"/>
    <lineage>
        <taxon>Bacteria</taxon>
        <taxon>Pseudomonadati</taxon>
        <taxon>Campylobacterota</taxon>
        <taxon>Epsilonproteobacteria</taxon>
        <taxon>Campylobacterales</taxon>
        <taxon>Helicobacteraceae</taxon>
        <taxon>Helicobacter</taxon>
    </lineage>
</organism>
<dbReference type="GO" id="GO:0042884">
    <property type="term" value="P:microcin transport"/>
    <property type="evidence" value="ECO:0007669"/>
    <property type="project" value="TreeGrafter"/>
</dbReference>
<evidence type="ECO:0000256" key="2">
    <source>
        <dbReference type="ARBA" id="ARBA00022692"/>
    </source>
</evidence>
<sequence length="336" mass="37451">MELSVIWQRFRANTRAYVSLWIFGVLVFVSVIAPCIANQKPLFIYHEGRAYFPIFVDYPETTFGGDFESFTDYLDPYVSDVLLKDSFVLRTLIPYGPETILFDLHTPSPTSPDSVHWLGTDDKSRDVLARMLYGLRTSLAFGFILTICVLVIGVSVGALQGYYGGSIDLFGQRLIEIWNSIPILFVIIIVANTIAPSFWWILGIVLAFSWIGLASVVRAEFLKIRNLEFVKAARVLGFSDWRIMMRHILPNAMVATITYLPFIMATGIITLGSLDFLGFGTQDASLGELLAQGKNNLTSPHLGISAFLIVSILLSVLVFVGEGLRDALDPRAHRDL</sequence>
<accession>A0A3D8IUC9</accession>
<feature type="transmembrane region" description="Helical" evidence="5">
    <location>
        <begin position="252"/>
        <end position="274"/>
    </location>
</feature>
<dbReference type="SUPFAM" id="SSF161098">
    <property type="entry name" value="MetI-like"/>
    <property type="match status" value="1"/>
</dbReference>
<dbReference type="OrthoDB" id="9783218at2"/>
<protein>
    <submittedName>
        <fullName evidence="7">ABC transporter permease</fullName>
    </submittedName>
</protein>
<evidence type="ECO:0000256" key="4">
    <source>
        <dbReference type="ARBA" id="ARBA00023136"/>
    </source>
</evidence>
<dbReference type="PANTHER" id="PTHR30325:SF0">
    <property type="entry name" value="INNER MEMBRANE ABC TRANSPORTER PERMEASE PROTEIN YEJE"/>
    <property type="match status" value="1"/>
</dbReference>
<evidence type="ECO:0000256" key="1">
    <source>
        <dbReference type="ARBA" id="ARBA00004651"/>
    </source>
</evidence>
<dbReference type="EMBL" id="NXLT01000001">
    <property type="protein sequence ID" value="RDU68566.1"/>
    <property type="molecule type" value="Genomic_DNA"/>
</dbReference>
<evidence type="ECO:0000313" key="7">
    <source>
        <dbReference type="EMBL" id="RDU68566.1"/>
    </source>
</evidence>
<dbReference type="Pfam" id="PF12911">
    <property type="entry name" value="OppC_N"/>
    <property type="match status" value="1"/>
</dbReference>
<dbReference type="InterPro" id="IPR025966">
    <property type="entry name" value="OppC_N"/>
</dbReference>
<keyword evidence="4 5" id="KW-0472">Membrane</keyword>
<dbReference type="InterPro" id="IPR035906">
    <property type="entry name" value="MetI-like_sf"/>
</dbReference>
<evidence type="ECO:0000259" key="6">
    <source>
        <dbReference type="PROSITE" id="PS50928"/>
    </source>
</evidence>
<feature type="transmembrane region" description="Helical" evidence="5">
    <location>
        <begin position="302"/>
        <end position="324"/>
    </location>
</feature>
<dbReference type="RefSeq" id="WP_115570509.1">
    <property type="nucleotide sequence ID" value="NZ_NXLT01000001.1"/>
</dbReference>
<gene>
    <name evidence="7" type="ORF">CQA54_01830</name>
</gene>
<comment type="subcellular location">
    <subcellularLocation>
        <location evidence="1 5">Cell membrane</location>
        <topology evidence="1 5">Multi-pass membrane protein</topology>
    </subcellularLocation>
</comment>
<keyword evidence="8" id="KW-1185">Reference proteome</keyword>
<dbReference type="GO" id="GO:0055085">
    <property type="term" value="P:transmembrane transport"/>
    <property type="evidence" value="ECO:0007669"/>
    <property type="project" value="InterPro"/>
</dbReference>
<dbReference type="Gene3D" id="1.10.3720.10">
    <property type="entry name" value="MetI-like"/>
    <property type="match status" value="1"/>
</dbReference>
<dbReference type="Pfam" id="PF00528">
    <property type="entry name" value="BPD_transp_1"/>
    <property type="match status" value="1"/>
</dbReference>
<evidence type="ECO:0000256" key="5">
    <source>
        <dbReference type="RuleBase" id="RU363032"/>
    </source>
</evidence>
<comment type="caution">
    <text evidence="7">The sequence shown here is derived from an EMBL/GenBank/DDBJ whole genome shotgun (WGS) entry which is preliminary data.</text>
</comment>
<dbReference type="GO" id="GO:0005886">
    <property type="term" value="C:plasma membrane"/>
    <property type="evidence" value="ECO:0007669"/>
    <property type="project" value="UniProtKB-SubCell"/>
</dbReference>
<keyword evidence="2 5" id="KW-0812">Transmembrane</keyword>
<comment type="similarity">
    <text evidence="5">Belongs to the binding-protein-dependent transport system permease family.</text>
</comment>
<feature type="domain" description="ABC transmembrane type-1" evidence="6">
    <location>
        <begin position="135"/>
        <end position="325"/>
    </location>
</feature>
<name>A0A3D8IUC9_9HELI</name>
<dbReference type="Proteomes" id="UP000256514">
    <property type="component" value="Unassembled WGS sequence"/>
</dbReference>
<feature type="transmembrane region" description="Helical" evidence="5">
    <location>
        <begin position="183"/>
        <end position="216"/>
    </location>
</feature>
<dbReference type="AlphaFoldDB" id="A0A3D8IUC9"/>
<evidence type="ECO:0000256" key="3">
    <source>
        <dbReference type="ARBA" id="ARBA00022989"/>
    </source>
</evidence>
<dbReference type="PANTHER" id="PTHR30325">
    <property type="entry name" value="MEMBRANE COMPONENT OF ABC TRANSPORTER"/>
    <property type="match status" value="1"/>
</dbReference>
<keyword evidence="3 5" id="KW-1133">Transmembrane helix</keyword>
<dbReference type="InterPro" id="IPR000515">
    <property type="entry name" value="MetI-like"/>
</dbReference>
<reference evidence="7 8" key="1">
    <citation type="submission" date="2018-04" db="EMBL/GenBank/DDBJ databases">
        <title>Novel Campyloabacter and Helicobacter Species and Strains.</title>
        <authorList>
            <person name="Mannion A.J."/>
            <person name="Shen Z."/>
            <person name="Fox J.G."/>
        </authorList>
    </citation>
    <scope>NUCLEOTIDE SEQUENCE [LARGE SCALE GENOMIC DNA]</scope>
    <source>
        <strain evidence="7 8">MIT 12-6600</strain>
    </source>
</reference>
<evidence type="ECO:0000313" key="8">
    <source>
        <dbReference type="Proteomes" id="UP000256514"/>
    </source>
</evidence>
<feature type="transmembrane region" description="Helical" evidence="5">
    <location>
        <begin position="139"/>
        <end position="163"/>
    </location>
</feature>
<feature type="transmembrane region" description="Helical" evidence="5">
    <location>
        <begin position="20"/>
        <end position="37"/>
    </location>
</feature>
<proteinExistence type="inferred from homology"/>
<dbReference type="CDD" id="cd06261">
    <property type="entry name" value="TM_PBP2"/>
    <property type="match status" value="1"/>
</dbReference>